<feature type="chain" id="PRO_5020755389" description="Secreted protein" evidence="1">
    <location>
        <begin position="29"/>
        <end position="76"/>
    </location>
</feature>
<feature type="signal peptide" evidence="1">
    <location>
        <begin position="1"/>
        <end position="28"/>
    </location>
</feature>
<keyword evidence="3" id="KW-1185">Reference proteome</keyword>
<organism evidence="2 3">
    <name type="scientific">Nocardia ignorata</name>
    <dbReference type="NCBI Taxonomy" id="145285"/>
    <lineage>
        <taxon>Bacteria</taxon>
        <taxon>Bacillati</taxon>
        <taxon>Actinomycetota</taxon>
        <taxon>Actinomycetes</taxon>
        <taxon>Mycobacteriales</taxon>
        <taxon>Nocardiaceae</taxon>
        <taxon>Nocardia</taxon>
    </lineage>
</organism>
<protein>
    <recommendedName>
        <fullName evidence="4">Secreted protein</fullName>
    </recommendedName>
</protein>
<dbReference type="AlphaFoldDB" id="A0A4R6PXJ7"/>
<dbReference type="RefSeq" id="WP_133733877.1">
    <property type="nucleotide sequence ID" value="NZ_JBHXPO010000002.1"/>
</dbReference>
<evidence type="ECO:0008006" key="4">
    <source>
        <dbReference type="Google" id="ProtNLM"/>
    </source>
</evidence>
<evidence type="ECO:0000256" key="1">
    <source>
        <dbReference type="SAM" id="SignalP"/>
    </source>
</evidence>
<evidence type="ECO:0000313" key="3">
    <source>
        <dbReference type="Proteomes" id="UP000295087"/>
    </source>
</evidence>
<keyword evidence="1" id="KW-0732">Signal</keyword>
<dbReference type="EMBL" id="SNXK01000001">
    <property type="protein sequence ID" value="TDP43123.1"/>
    <property type="molecule type" value="Genomic_DNA"/>
</dbReference>
<comment type="caution">
    <text evidence="2">The sequence shown here is derived from an EMBL/GenBank/DDBJ whole genome shotgun (WGS) entry which is preliminary data.</text>
</comment>
<proteinExistence type="predicted"/>
<name>A0A4R6PXJ7_NOCIG</name>
<dbReference type="Proteomes" id="UP000295087">
    <property type="component" value="Unassembled WGS sequence"/>
</dbReference>
<sequence>MHRRMIRVLVTTAAVAGIAAGATSPALAAPAQPAVIAESGSSGTGSALVDFPLGFMMILICGPWASPEPHPNPICR</sequence>
<evidence type="ECO:0000313" key="2">
    <source>
        <dbReference type="EMBL" id="TDP43123.1"/>
    </source>
</evidence>
<accession>A0A4R6PXJ7</accession>
<reference evidence="2 3" key="1">
    <citation type="submission" date="2019-03" db="EMBL/GenBank/DDBJ databases">
        <title>Genomic Encyclopedia of Type Strains, Phase IV (KMG-IV): sequencing the most valuable type-strain genomes for metagenomic binning, comparative biology and taxonomic classification.</title>
        <authorList>
            <person name="Goeker M."/>
        </authorList>
    </citation>
    <scope>NUCLEOTIDE SEQUENCE [LARGE SCALE GENOMIC DNA]</scope>
    <source>
        <strain evidence="2 3">DSM 44496</strain>
    </source>
</reference>
<gene>
    <name evidence="2" type="ORF">DFR75_1012244</name>
</gene>